<name>A0ABV3TT32_9GAMM</name>
<organism evidence="1 2">
    <name type="scientific">Zhongshania arctica</name>
    <dbReference type="NCBI Taxonomy" id="3238302"/>
    <lineage>
        <taxon>Bacteria</taxon>
        <taxon>Pseudomonadati</taxon>
        <taxon>Pseudomonadota</taxon>
        <taxon>Gammaproteobacteria</taxon>
        <taxon>Cellvibrionales</taxon>
        <taxon>Spongiibacteraceae</taxon>
        <taxon>Zhongshania</taxon>
    </lineage>
</organism>
<dbReference type="RefSeq" id="WP_368374053.1">
    <property type="nucleotide sequence ID" value="NZ_JBFRYB010000001.1"/>
</dbReference>
<dbReference type="Proteomes" id="UP001557484">
    <property type="component" value="Unassembled WGS sequence"/>
</dbReference>
<evidence type="ECO:0000313" key="2">
    <source>
        <dbReference type="Proteomes" id="UP001557484"/>
    </source>
</evidence>
<proteinExistence type="predicted"/>
<keyword evidence="2" id="KW-1185">Reference proteome</keyword>
<gene>
    <name evidence="1" type="ORF">AB4875_00420</name>
</gene>
<reference evidence="1 2" key="1">
    <citation type="journal article" date="2011" name="Int. J. Syst. Evol. Microbiol.">
        <title>Zhongshania antarctica gen. nov., sp. nov. and Zhongshania guokunii sp. nov., gammaproteobacteria respectively isolated from coastal attached (fast) ice and surface seawater of the Antarctic.</title>
        <authorList>
            <person name="Li H.J."/>
            <person name="Zhang X.Y."/>
            <person name="Chen C.X."/>
            <person name="Zhang Y.J."/>
            <person name="Gao Z.M."/>
            <person name="Yu Y."/>
            <person name="Chen X.L."/>
            <person name="Chen B."/>
            <person name="Zhang Y.Z."/>
        </authorList>
    </citation>
    <scope>NUCLEOTIDE SEQUENCE [LARGE SCALE GENOMIC DNA]</scope>
    <source>
        <strain evidence="1 2">R06B22</strain>
    </source>
</reference>
<evidence type="ECO:0000313" key="1">
    <source>
        <dbReference type="EMBL" id="MEX1663924.1"/>
    </source>
</evidence>
<accession>A0ABV3TT32</accession>
<protein>
    <submittedName>
        <fullName evidence="1">Uncharacterized protein</fullName>
    </submittedName>
</protein>
<dbReference type="EMBL" id="JBFRYB010000001">
    <property type="protein sequence ID" value="MEX1663924.1"/>
    <property type="molecule type" value="Genomic_DNA"/>
</dbReference>
<sequence length="214" mass="24380">MISGSSLYSLQANRFISDWSLRQNEPQPRAWLIAHGAIERAINWYPVDNPNLFITRGRIHDWRYYKKPIGDPIAAESRLLALADYRHAAELQPSWPYTWIDIALVKTRLGIVDQEALDALQNAFNTGQWRPDVLLNITETGALAWNMLPARGKRLVMVSIDRGLASSTKTAGLVANSLEQLERENAICNRLVNEYINIKKWCSRTEAQKPALLR</sequence>
<comment type="caution">
    <text evidence="1">The sequence shown here is derived from an EMBL/GenBank/DDBJ whole genome shotgun (WGS) entry which is preliminary data.</text>
</comment>